<reference evidence="1 2" key="1">
    <citation type="submission" date="2020-08" db="EMBL/GenBank/DDBJ databases">
        <authorList>
            <person name="Criscuolo A."/>
        </authorList>
    </citation>
    <scope>NUCLEOTIDE SEQUENCE [LARGE SCALE GENOMIC DNA]</scope>
    <source>
        <strain evidence="1">CIP111764</strain>
    </source>
</reference>
<dbReference type="EMBL" id="CAJFCI010000029">
    <property type="protein sequence ID" value="CAD5107017.1"/>
    <property type="molecule type" value="Genomic_DNA"/>
</dbReference>
<name>A0A7U7EM94_9GAMM</name>
<evidence type="ECO:0000313" key="2">
    <source>
        <dbReference type="Proteomes" id="UP000583387"/>
    </source>
</evidence>
<gene>
    <name evidence="1" type="ORF">PSEWESI4_01287</name>
</gene>
<protein>
    <submittedName>
        <fullName evidence="1">Uncharacterized protein</fullName>
    </submittedName>
</protein>
<sequence length="73" mass="8125">MAHDVTVELHQKIVLSKDVEVEIKADGSKLGTILISKGNIEWLPASNSVNKHRLTWKKFAALMESQGTPKKTK</sequence>
<evidence type="ECO:0000313" key="1">
    <source>
        <dbReference type="EMBL" id="CAD5107017.1"/>
    </source>
</evidence>
<comment type="caution">
    <text evidence="1">The sequence shown here is derived from an EMBL/GenBank/DDBJ whole genome shotgun (WGS) entry which is preliminary data.</text>
</comment>
<proteinExistence type="predicted"/>
<dbReference type="Proteomes" id="UP000583387">
    <property type="component" value="Unassembled WGS sequence"/>
</dbReference>
<keyword evidence="2" id="KW-1185">Reference proteome</keyword>
<dbReference type="AlphaFoldDB" id="A0A7U7EM94"/>
<accession>A0A7U7EM94</accession>
<dbReference type="RefSeq" id="WP_187670373.1">
    <property type="nucleotide sequence ID" value="NZ_CAJFCI010000029.1"/>
</dbReference>
<organism evidence="1 2">
    <name type="scientific">Zestomonas carbonaria</name>
    <dbReference type="NCBI Taxonomy" id="2762745"/>
    <lineage>
        <taxon>Bacteria</taxon>
        <taxon>Pseudomonadati</taxon>
        <taxon>Pseudomonadota</taxon>
        <taxon>Gammaproteobacteria</taxon>
        <taxon>Pseudomonadales</taxon>
        <taxon>Pseudomonadaceae</taxon>
        <taxon>Zestomonas</taxon>
    </lineage>
</organism>